<proteinExistence type="predicted"/>
<reference evidence="3 4" key="2">
    <citation type="submission" date="2018-11" db="EMBL/GenBank/DDBJ databases">
        <authorList>
            <consortium name="Pathogen Informatics"/>
        </authorList>
    </citation>
    <scope>NUCLEOTIDE SEQUENCE [LARGE SCALE GENOMIC DNA]</scope>
</reference>
<keyword evidence="1" id="KW-1133">Transmembrane helix</keyword>
<name>A0A0R3QFY4_9BILA</name>
<reference evidence="5" key="1">
    <citation type="submission" date="2017-02" db="UniProtKB">
        <authorList>
            <consortium name="WormBaseParasite"/>
        </authorList>
    </citation>
    <scope>IDENTIFICATION</scope>
</reference>
<keyword evidence="4" id="KW-1185">Reference proteome</keyword>
<keyword evidence="1" id="KW-0472">Membrane</keyword>
<feature type="domain" description="DUF6531" evidence="2">
    <location>
        <begin position="191"/>
        <end position="268"/>
    </location>
</feature>
<dbReference type="EMBL" id="UZAG01004564">
    <property type="protein sequence ID" value="VDO17002.1"/>
    <property type="molecule type" value="Genomic_DNA"/>
</dbReference>
<dbReference type="WBParaSite" id="BTMF_0000528201-mRNA-1">
    <property type="protein sequence ID" value="BTMF_0000528201-mRNA-1"/>
    <property type="gene ID" value="BTMF_0000528201"/>
</dbReference>
<gene>
    <name evidence="3" type="ORF">BTMF_LOCUS4568</name>
</gene>
<organism evidence="5">
    <name type="scientific">Brugia timori</name>
    <dbReference type="NCBI Taxonomy" id="42155"/>
    <lineage>
        <taxon>Eukaryota</taxon>
        <taxon>Metazoa</taxon>
        <taxon>Ecdysozoa</taxon>
        <taxon>Nematoda</taxon>
        <taxon>Chromadorea</taxon>
        <taxon>Rhabditida</taxon>
        <taxon>Spirurina</taxon>
        <taxon>Spiruromorpha</taxon>
        <taxon>Filarioidea</taxon>
        <taxon>Onchocercidae</taxon>
        <taxon>Brugia</taxon>
    </lineage>
</organism>
<protein>
    <submittedName>
        <fullName evidence="5">DUF6531 domain-containing protein</fullName>
    </submittedName>
</protein>
<keyword evidence="1" id="KW-0812">Transmembrane</keyword>
<dbReference type="Pfam" id="PF20148">
    <property type="entry name" value="DUF6531"/>
    <property type="match status" value="1"/>
</dbReference>
<feature type="transmembrane region" description="Helical" evidence="1">
    <location>
        <begin position="29"/>
        <end position="48"/>
    </location>
</feature>
<evidence type="ECO:0000259" key="2">
    <source>
        <dbReference type="Pfam" id="PF20148"/>
    </source>
</evidence>
<evidence type="ECO:0000313" key="5">
    <source>
        <dbReference type="WBParaSite" id="BTMF_0000528201-mRNA-1"/>
    </source>
</evidence>
<evidence type="ECO:0000256" key="1">
    <source>
        <dbReference type="SAM" id="Phobius"/>
    </source>
</evidence>
<dbReference type="AlphaFoldDB" id="A0A0R3QFY4"/>
<dbReference type="Proteomes" id="UP000280834">
    <property type="component" value="Unassembled WGS sequence"/>
</dbReference>
<accession>A0A0R3QFY4</accession>
<evidence type="ECO:0000313" key="3">
    <source>
        <dbReference type="EMBL" id="VDO17002.1"/>
    </source>
</evidence>
<dbReference type="InterPro" id="IPR045351">
    <property type="entry name" value="DUF6531"/>
</dbReference>
<sequence length="324" mass="34967">MTDRKRPGRSHARIAHFLKQRWTLGAARFLRLLVAAIAIGWCGGTFALPQPGPYKYFVSVWPADGPYSGGNPTKRYYPTIEDACDAALAYLKSIYPQYANRTWTRLTCQLSISSDGALFSLNPDPGYKIGHAINRTSPGMCPANSVLIGSACSCRPGYQEDPSNSFCHASAPESQDDSQSCKRTADGVFSGNPIFPASNEKFESQLDWADSGSQALSFIRTYRSSWSADSSRSTAPLGQVWAHNFSTKLTATPNAAPTAVVITTGEGYARGFAQVGGATTWSATNSADTLTPISGGGWAWHRSDDNVTSYFDGSGRLQTTVERN</sequence>
<evidence type="ECO:0000313" key="4">
    <source>
        <dbReference type="Proteomes" id="UP000280834"/>
    </source>
</evidence>